<dbReference type="InterPro" id="IPR055457">
    <property type="entry name" value="OST48_N"/>
</dbReference>
<keyword evidence="12" id="KW-1185">Reference proteome</keyword>
<feature type="signal peptide" evidence="8">
    <location>
        <begin position="1"/>
        <end position="20"/>
    </location>
</feature>
<accession>A0AAD4GAB8</accession>
<evidence type="ECO:0000256" key="4">
    <source>
        <dbReference type="ARBA" id="ARBA00022692"/>
    </source>
</evidence>
<dbReference type="Proteomes" id="UP001194468">
    <property type="component" value="Unassembled WGS sequence"/>
</dbReference>
<dbReference type="GO" id="GO:0018279">
    <property type="term" value="P:protein N-linked glycosylation via asparagine"/>
    <property type="evidence" value="ECO:0007669"/>
    <property type="project" value="UniProtKB-UniRule"/>
</dbReference>
<evidence type="ECO:0000259" key="10">
    <source>
        <dbReference type="Pfam" id="PF23358"/>
    </source>
</evidence>
<keyword evidence="5 8" id="KW-0256">Endoplasmic reticulum</keyword>
<keyword evidence="4 8" id="KW-0812">Transmembrane</keyword>
<proteinExistence type="inferred from homology"/>
<evidence type="ECO:0000256" key="3">
    <source>
        <dbReference type="ARBA" id="ARBA00008743"/>
    </source>
</evidence>
<comment type="function">
    <text evidence="8">Subunit of the oligosaccharyl transferase (OST) complex that catalyzes the initial transfer of a defined glycan (Glc(3)Man(9)GlcNAc(2) in eukaryotes) from the lipid carrier dolichol-pyrophosphate to an asparagine residue within an Asn-X-Ser/Thr consensus motif in nascent polypeptide chains, the first step in protein N-glycosylation. N-glycosylation occurs cotranslationally and the complex associates with the Sec61 complex at the channel-forming translocon complex that mediates protein translocation across the endoplasmic reticulum (ER).</text>
</comment>
<evidence type="ECO:0000256" key="2">
    <source>
        <dbReference type="ARBA" id="ARBA00004922"/>
    </source>
</evidence>
<comment type="subcellular location">
    <subcellularLocation>
        <location evidence="8">Endoplasmic reticulum membrane</location>
        <topology evidence="8">Single-pass type I membrane protein</topology>
    </subcellularLocation>
    <subcellularLocation>
        <location evidence="1">Membrane</location>
        <topology evidence="1">Single-pass type I membrane protein</topology>
    </subcellularLocation>
</comment>
<comment type="subunit">
    <text evidence="8">Component of the oligosaccharyltransferase (OST) complex.</text>
</comment>
<sequence length="463" mass="50543">MRFLRSALLSCLALLATVLAKSSSGDKVLVLLDPSLDKANYSIFFNGLEKRGYDLTFRAPKDASPAVAAYDVPNYAHVILFTPDTKCTSPTNPHPSHARLTRTVAYASDITPQSLVGLLSENTNLLITLSPKQTPLTSLATEFSLIPPPPGTPLVSHHPKREEPATLVPVDVAPSPMLAKGTAPVWFSGAPHALGNSPYLVPILRAPATSFAADSTDDSDAAVIVDAADKAGEGLWAGSQLGLVTGFQTFKNSRVIFAGSVDLFSDAYARKPLPDGIPSGNAQFVRDVAAWVFQENMVLRIDRTAHHRVNETEPPEMYTINDQIVYTAYISAYNPRTSSWKPYDGLTDLQLEFTMLDPHVRTALPPVAGEPGKYEVQFRAPDRHGVFKFVIGWRRKGYSFLHTSTTVPVVPPRHDEYPRFLSAAWPYYAGAISTSVGFFVFSALWLAGDVKGERKNLKNTKSE</sequence>
<keyword evidence="8" id="KW-0732">Signal</keyword>
<organism evidence="11 12">
    <name type="scientific">Boletus edulis BED1</name>
    <dbReference type="NCBI Taxonomy" id="1328754"/>
    <lineage>
        <taxon>Eukaryota</taxon>
        <taxon>Fungi</taxon>
        <taxon>Dikarya</taxon>
        <taxon>Basidiomycota</taxon>
        <taxon>Agaricomycotina</taxon>
        <taxon>Agaricomycetes</taxon>
        <taxon>Agaricomycetidae</taxon>
        <taxon>Boletales</taxon>
        <taxon>Boletineae</taxon>
        <taxon>Boletaceae</taxon>
        <taxon>Boletoideae</taxon>
        <taxon>Boletus</taxon>
    </lineage>
</organism>
<dbReference type="EMBL" id="WHUW01000046">
    <property type="protein sequence ID" value="KAF8431842.1"/>
    <property type="molecule type" value="Genomic_DNA"/>
</dbReference>
<comment type="pathway">
    <text evidence="2 8">Protein modification; protein glycosylation.</text>
</comment>
<evidence type="ECO:0000259" key="9">
    <source>
        <dbReference type="Pfam" id="PF03345"/>
    </source>
</evidence>
<feature type="domain" description="OST48 middle" evidence="10">
    <location>
        <begin position="306"/>
        <end position="447"/>
    </location>
</feature>
<dbReference type="InterPro" id="IPR005013">
    <property type="entry name" value="DDOST_48_kDa_subunit"/>
</dbReference>
<dbReference type="Pfam" id="PF03345">
    <property type="entry name" value="OST48_N"/>
    <property type="match status" value="1"/>
</dbReference>
<evidence type="ECO:0000313" key="12">
    <source>
        <dbReference type="Proteomes" id="UP001194468"/>
    </source>
</evidence>
<reference evidence="11" key="2">
    <citation type="journal article" date="2020" name="Nat. Commun.">
        <title>Large-scale genome sequencing of mycorrhizal fungi provides insights into the early evolution of symbiotic traits.</title>
        <authorList>
            <person name="Miyauchi S."/>
            <person name="Kiss E."/>
            <person name="Kuo A."/>
            <person name="Drula E."/>
            <person name="Kohler A."/>
            <person name="Sanchez-Garcia M."/>
            <person name="Morin E."/>
            <person name="Andreopoulos B."/>
            <person name="Barry K.W."/>
            <person name="Bonito G."/>
            <person name="Buee M."/>
            <person name="Carver A."/>
            <person name="Chen C."/>
            <person name="Cichocki N."/>
            <person name="Clum A."/>
            <person name="Culley D."/>
            <person name="Crous P.W."/>
            <person name="Fauchery L."/>
            <person name="Girlanda M."/>
            <person name="Hayes R.D."/>
            <person name="Keri Z."/>
            <person name="LaButti K."/>
            <person name="Lipzen A."/>
            <person name="Lombard V."/>
            <person name="Magnuson J."/>
            <person name="Maillard F."/>
            <person name="Murat C."/>
            <person name="Nolan M."/>
            <person name="Ohm R.A."/>
            <person name="Pangilinan J."/>
            <person name="Pereira M.F."/>
            <person name="Perotto S."/>
            <person name="Peter M."/>
            <person name="Pfister S."/>
            <person name="Riley R."/>
            <person name="Sitrit Y."/>
            <person name="Stielow J.B."/>
            <person name="Szollosi G."/>
            <person name="Zifcakova L."/>
            <person name="Stursova M."/>
            <person name="Spatafora J.W."/>
            <person name="Tedersoo L."/>
            <person name="Vaario L.M."/>
            <person name="Yamada A."/>
            <person name="Yan M."/>
            <person name="Wang P."/>
            <person name="Xu J."/>
            <person name="Bruns T."/>
            <person name="Baldrian P."/>
            <person name="Vilgalys R."/>
            <person name="Dunand C."/>
            <person name="Henrissat B."/>
            <person name="Grigoriev I.V."/>
            <person name="Hibbett D."/>
            <person name="Nagy L.G."/>
            <person name="Martin F.M."/>
        </authorList>
    </citation>
    <scope>NUCLEOTIDE SEQUENCE</scope>
    <source>
        <strain evidence="11">BED1</strain>
    </source>
</reference>
<evidence type="ECO:0000256" key="7">
    <source>
        <dbReference type="ARBA" id="ARBA00023136"/>
    </source>
</evidence>
<reference evidence="11" key="1">
    <citation type="submission" date="2019-10" db="EMBL/GenBank/DDBJ databases">
        <authorList>
            <consortium name="DOE Joint Genome Institute"/>
            <person name="Kuo A."/>
            <person name="Miyauchi S."/>
            <person name="Kiss E."/>
            <person name="Drula E."/>
            <person name="Kohler A."/>
            <person name="Sanchez-Garcia M."/>
            <person name="Andreopoulos B."/>
            <person name="Barry K.W."/>
            <person name="Bonito G."/>
            <person name="Buee M."/>
            <person name="Carver A."/>
            <person name="Chen C."/>
            <person name="Cichocki N."/>
            <person name="Clum A."/>
            <person name="Culley D."/>
            <person name="Crous P.W."/>
            <person name="Fauchery L."/>
            <person name="Girlanda M."/>
            <person name="Hayes R."/>
            <person name="Keri Z."/>
            <person name="LaButti K."/>
            <person name="Lipzen A."/>
            <person name="Lombard V."/>
            <person name="Magnuson J."/>
            <person name="Maillard F."/>
            <person name="Morin E."/>
            <person name="Murat C."/>
            <person name="Nolan M."/>
            <person name="Ohm R."/>
            <person name="Pangilinan J."/>
            <person name="Pereira M."/>
            <person name="Perotto S."/>
            <person name="Peter M."/>
            <person name="Riley R."/>
            <person name="Sitrit Y."/>
            <person name="Stielow B."/>
            <person name="Szollosi G."/>
            <person name="Zifcakova L."/>
            <person name="Stursova M."/>
            <person name="Spatafora J.W."/>
            <person name="Tedersoo L."/>
            <person name="Vaario L.-M."/>
            <person name="Yamada A."/>
            <person name="Yan M."/>
            <person name="Wang P."/>
            <person name="Xu J."/>
            <person name="Bruns T."/>
            <person name="Baldrian P."/>
            <person name="Vilgalys R."/>
            <person name="Henrissat B."/>
            <person name="Grigoriev I.V."/>
            <person name="Hibbett D."/>
            <person name="Nagy L.G."/>
            <person name="Martin F.M."/>
        </authorList>
    </citation>
    <scope>NUCLEOTIDE SEQUENCE</scope>
    <source>
        <strain evidence="11">BED1</strain>
    </source>
</reference>
<comment type="caution">
    <text evidence="11">The sequence shown here is derived from an EMBL/GenBank/DDBJ whole genome shotgun (WGS) entry which is preliminary data.</text>
</comment>
<dbReference type="InterPro" id="IPR055459">
    <property type="entry name" value="OST48_MD"/>
</dbReference>
<dbReference type="AlphaFoldDB" id="A0AAD4GAB8"/>
<gene>
    <name evidence="11" type="ORF">L210DRAFT_2893246</name>
</gene>
<feature type="transmembrane region" description="Helical" evidence="8">
    <location>
        <begin position="425"/>
        <end position="448"/>
    </location>
</feature>
<name>A0AAD4GAB8_BOLED</name>
<dbReference type="Pfam" id="PF23358">
    <property type="entry name" value="OST48_MD"/>
    <property type="match status" value="1"/>
</dbReference>
<evidence type="ECO:0000256" key="1">
    <source>
        <dbReference type="ARBA" id="ARBA00004479"/>
    </source>
</evidence>
<feature type="domain" description="OST48 N-terminal" evidence="9">
    <location>
        <begin position="27"/>
        <end position="292"/>
    </location>
</feature>
<protein>
    <recommendedName>
        <fullName evidence="8">Dolichyl-diphosphooligosaccharide--protein glycosyltransferase subunit WBP1</fullName>
        <shortName evidence="8">Oligosaccharyl transferase subunit WBP1</shortName>
    </recommendedName>
</protein>
<keyword evidence="6 8" id="KW-1133">Transmembrane helix</keyword>
<dbReference type="GO" id="GO:0008250">
    <property type="term" value="C:oligosaccharyltransferase complex"/>
    <property type="evidence" value="ECO:0007669"/>
    <property type="project" value="TreeGrafter"/>
</dbReference>
<dbReference type="PANTHER" id="PTHR10830:SF0">
    <property type="entry name" value="DOLICHYL-DIPHOSPHOOLIGOSACCHARIDE--PROTEIN GLYCOSYLTRANSFERASE 48 KDA SUBUNIT"/>
    <property type="match status" value="1"/>
</dbReference>
<keyword evidence="7 8" id="KW-0472">Membrane</keyword>
<evidence type="ECO:0000256" key="8">
    <source>
        <dbReference type="RuleBase" id="RU361142"/>
    </source>
</evidence>
<dbReference type="PANTHER" id="PTHR10830">
    <property type="entry name" value="DOLICHYL-DIPHOSPHOOLIGOSACCHARIDE--PROTEIN GLYCOSYLTRANSFERASE 48 KDA SUBUNIT"/>
    <property type="match status" value="1"/>
</dbReference>
<evidence type="ECO:0000256" key="6">
    <source>
        <dbReference type="ARBA" id="ARBA00022989"/>
    </source>
</evidence>
<feature type="chain" id="PRO_5041777404" description="Dolichyl-diphosphooligosaccharide--protein glycosyltransferase subunit WBP1" evidence="8">
    <location>
        <begin position="21"/>
        <end position="463"/>
    </location>
</feature>
<evidence type="ECO:0000313" key="11">
    <source>
        <dbReference type="EMBL" id="KAF8431842.1"/>
    </source>
</evidence>
<evidence type="ECO:0000256" key="5">
    <source>
        <dbReference type="ARBA" id="ARBA00022824"/>
    </source>
</evidence>
<comment type="similarity">
    <text evidence="3 8">Belongs to the DDOST 48 kDa subunit family.</text>
</comment>